<accession>A0A4Y2ADS6</accession>
<keyword evidence="3" id="KW-1185">Reference proteome</keyword>
<evidence type="ECO:0000313" key="2">
    <source>
        <dbReference type="EMBL" id="GBL77134.1"/>
    </source>
</evidence>
<keyword evidence="1" id="KW-0812">Transmembrane</keyword>
<dbReference type="EMBL" id="BGPR01080055">
    <property type="protein sequence ID" value="GBL77134.1"/>
    <property type="molecule type" value="Genomic_DNA"/>
</dbReference>
<sequence>MVRLFWHGYSFTLVTNTDYLAKEVFNLSMIQEIVMLLTILLPASFSNEAAMLEKVAIISLPTFFPHQYHVLKIQVEQGFKKKMFFTVWKIYLIDRSVVVSLFGTPLIYGILLGTLGGV</sequence>
<dbReference type="Proteomes" id="UP000499080">
    <property type="component" value="Unassembled WGS sequence"/>
</dbReference>
<evidence type="ECO:0000313" key="3">
    <source>
        <dbReference type="Proteomes" id="UP000499080"/>
    </source>
</evidence>
<dbReference type="AlphaFoldDB" id="A0A4Y2ADS6"/>
<reference evidence="2 3" key="1">
    <citation type="journal article" date="2019" name="Sci. Rep.">
        <title>Orb-weaving spider Araneus ventricosus genome elucidates the spidroin gene catalogue.</title>
        <authorList>
            <person name="Kono N."/>
            <person name="Nakamura H."/>
            <person name="Ohtoshi R."/>
            <person name="Moran D.A.P."/>
            <person name="Shinohara A."/>
            <person name="Yoshida Y."/>
            <person name="Fujiwara M."/>
            <person name="Mori M."/>
            <person name="Tomita M."/>
            <person name="Arakawa K."/>
        </authorList>
    </citation>
    <scope>NUCLEOTIDE SEQUENCE [LARGE SCALE GENOMIC DNA]</scope>
</reference>
<keyword evidence="1" id="KW-0472">Membrane</keyword>
<keyword evidence="1" id="KW-1133">Transmembrane helix</keyword>
<gene>
    <name evidence="2" type="ORF">AVEN_28742_1</name>
</gene>
<comment type="caution">
    <text evidence="2">The sequence shown here is derived from an EMBL/GenBank/DDBJ whole genome shotgun (WGS) entry which is preliminary data.</text>
</comment>
<name>A0A4Y2ADS6_ARAVE</name>
<proteinExistence type="predicted"/>
<organism evidence="2 3">
    <name type="scientific">Araneus ventricosus</name>
    <name type="common">Orbweaver spider</name>
    <name type="synonym">Epeira ventricosa</name>
    <dbReference type="NCBI Taxonomy" id="182803"/>
    <lineage>
        <taxon>Eukaryota</taxon>
        <taxon>Metazoa</taxon>
        <taxon>Ecdysozoa</taxon>
        <taxon>Arthropoda</taxon>
        <taxon>Chelicerata</taxon>
        <taxon>Arachnida</taxon>
        <taxon>Araneae</taxon>
        <taxon>Araneomorphae</taxon>
        <taxon>Entelegynae</taxon>
        <taxon>Araneoidea</taxon>
        <taxon>Araneidae</taxon>
        <taxon>Araneus</taxon>
    </lineage>
</organism>
<evidence type="ECO:0000256" key="1">
    <source>
        <dbReference type="SAM" id="Phobius"/>
    </source>
</evidence>
<feature type="transmembrane region" description="Helical" evidence="1">
    <location>
        <begin position="90"/>
        <end position="111"/>
    </location>
</feature>
<protein>
    <submittedName>
        <fullName evidence="2">Uncharacterized protein</fullName>
    </submittedName>
</protein>